<dbReference type="Proteomes" id="UP000233781">
    <property type="component" value="Unassembled WGS sequence"/>
</dbReference>
<reference evidence="1 2" key="1">
    <citation type="submission" date="2017-12" db="EMBL/GenBank/DDBJ databases">
        <title>Sequencing the genomes of 1000 Actinobacteria strains.</title>
        <authorList>
            <person name="Klenk H.-P."/>
        </authorList>
    </citation>
    <scope>NUCLEOTIDE SEQUENCE [LARGE SCALE GENOMIC DNA]</scope>
    <source>
        <strain evidence="1 2">DSM 12806</strain>
    </source>
</reference>
<name>A0A2N3YL06_9MICO</name>
<evidence type="ECO:0000313" key="2">
    <source>
        <dbReference type="Proteomes" id="UP000233781"/>
    </source>
</evidence>
<accession>A0A2N3YL06</accession>
<gene>
    <name evidence="1" type="ORF">ATL31_2333</name>
</gene>
<dbReference type="RefSeq" id="WP_101395907.1">
    <property type="nucleotide sequence ID" value="NZ_PJNE01000001.1"/>
</dbReference>
<dbReference type="AlphaFoldDB" id="A0A2N3YL06"/>
<proteinExistence type="predicted"/>
<dbReference type="OrthoDB" id="4377304at2"/>
<keyword evidence="2" id="KW-1185">Reference proteome</keyword>
<organism evidence="1 2">
    <name type="scientific">Phycicoccus duodecadis</name>
    <dbReference type="NCBI Taxonomy" id="173053"/>
    <lineage>
        <taxon>Bacteria</taxon>
        <taxon>Bacillati</taxon>
        <taxon>Actinomycetota</taxon>
        <taxon>Actinomycetes</taxon>
        <taxon>Micrococcales</taxon>
        <taxon>Intrasporangiaceae</taxon>
        <taxon>Phycicoccus</taxon>
    </lineage>
</organism>
<sequence length="66" mass="7157">MIDVAALPMHRAAHLGLLPRCWELRDDLTTDDAAYVAAQHHALSSESPHGTLPLRGEACLTERIAA</sequence>
<evidence type="ECO:0000313" key="1">
    <source>
        <dbReference type="EMBL" id="PKW27489.1"/>
    </source>
</evidence>
<comment type="caution">
    <text evidence="1">The sequence shown here is derived from an EMBL/GenBank/DDBJ whole genome shotgun (WGS) entry which is preliminary data.</text>
</comment>
<protein>
    <submittedName>
        <fullName evidence="1">Uncharacterized protein</fullName>
    </submittedName>
</protein>
<dbReference type="EMBL" id="PJNE01000001">
    <property type="protein sequence ID" value="PKW27489.1"/>
    <property type="molecule type" value="Genomic_DNA"/>
</dbReference>